<dbReference type="Proteomes" id="UP001301442">
    <property type="component" value="Chromosome"/>
</dbReference>
<keyword evidence="3" id="KW-1185">Reference proteome</keyword>
<dbReference type="Pfam" id="PF04307">
    <property type="entry name" value="YdjM"/>
    <property type="match status" value="1"/>
</dbReference>
<keyword evidence="1" id="KW-0472">Membrane</keyword>
<dbReference type="InterPro" id="IPR053170">
    <property type="entry name" value="Transcription_regulator"/>
</dbReference>
<dbReference type="EMBL" id="CP136600">
    <property type="protein sequence ID" value="WOH38032.1"/>
    <property type="molecule type" value="Genomic_DNA"/>
</dbReference>
<feature type="transmembrane region" description="Helical" evidence="1">
    <location>
        <begin position="131"/>
        <end position="156"/>
    </location>
</feature>
<name>A0ABZ0GRH4_9GAMM</name>
<gene>
    <name evidence="2" type="ORF">RI844_02005</name>
</gene>
<sequence length="350" mass="40842">MDALTHAIVGATLAQLPRSRSNNKQGIITWQKRIIIGASAALFPDIDYLLFFINPLDFLAYWHRAETHSLLLAPLWAWLIMQSWQRLSRWQLPTQLLYGLCLLALISHPLLDSLTTFGTQWFAPVSRYPVTFNLLFVIDAYFSGIVLCTLLLVIVLNQQVMKLLVLLLPCCYLLLVINIKHEIEQSVSAVHQPITLLPQPFSPLYWQAIIPTEDGFAQAYIKQGDDQIAQWVSSTMGLQQQSANYQLHEQLQWQNHNTLPTQTKIKRPALQVWQHPKFKAFQRFSTYPIFYDYQHTAQQTCVWFSDLRYHWPNISPSFRYGMCRQNQDANLQTWQLQRMKYFSKQQVTLK</sequence>
<proteinExistence type="predicted"/>
<evidence type="ECO:0000313" key="2">
    <source>
        <dbReference type="EMBL" id="WOH38032.1"/>
    </source>
</evidence>
<dbReference type="InterPro" id="IPR007404">
    <property type="entry name" value="YdjM-like"/>
</dbReference>
<reference evidence="2 3" key="1">
    <citation type="submission" date="2023-09" db="EMBL/GenBank/DDBJ databases">
        <authorList>
            <person name="Qi X."/>
        </authorList>
    </citation>
    <scope>NUCLEOTIDE SEQUENCE [LARGE SCALE GENOMIC DNA]</scope>
    <source>
        <strain evidence="2 3">S1-1</strain>
    </source>
</reference>
<keyword evidence="1" id="KW-0812">Transmembrane</keyword>
<dbReference type="GO" id="GO:0016787">
    <property type="term" value="F:hydrolase activity"/>
    <property type="evidence" value="ECO:0007669"/>
    <property type="project" value="UniProtKB-KW"/>
</dbReference>
<dbReference type="RefSeq" id="WP_348396806.1">
    <property type="nucleotide sequence ID" value="NZ_CP136600.1"/>
</dbReference>
<dbReference type="PANTHER" id="PTHR40031:SF1">
    <property type="entry name" value="MEMBRANE-BOUND METAL-DEPENDENT HYDROLASE"/>
    <property type="match status" value="1"/>
</dbReference>
<organism evidence="2 3">
    <name type="scientific">Thalassotalea fonticola</name>
    <dbReference type="NCBI Taxonomy" id="3065649"/>
    <lineage>
        <taxon>Bacteria</taxon>
        <taxon>Pseudomonadati</taxon>
        <taxon>Pseudomonadota</taxon>
        <taxon>Gammaproteobacteria</taxon>
        <taxon>Alteromonadales</taxon>
        <taxon>Colwelliaceae</taxon>
        <taxon>Thalassotalea</taxon>
    </lineage>
</organism>
<evidence type="ECO:0000256" key="1">
    <source>
        <dbReference type="SAM" id="Phobius"/>
    </source>
</evidence>
<keyword evidence="1" id="KW-1133">Transmembrane helix</keyword>
<protein>
    <submittedName>
        <fullName evidence="2">Metal-dependent hydrolase</fullName>
    </submittedName>
</protein>
<evidence type="ECO:0000313" key="3">
    <source>
        <dbReference type="Proteomes" id="UP001301442"/>
    </source>
</evidence>
<dbReference type="PANTHER" id="PTHR40031">
    <property type="entry name" value="HYPOTHETICAL MEMBRANE SPANNING PROTEIN"/>
    <property type="match status" value="1"/>
</dbReference>
<keyword evidence="2" id="KW-0378">Hydrolase</keyword>
<feature type="transmembrane region" description="Helical" evidence="1">
    <location>
        <begin position="163"/>
        <end position="179"/>
    </location>
</feature>
<feature type="transmembrane region" description="Helical" evidence="1">
    <location>
        <begin position="92"/>
        <end position="111"/>
    </location>
</feature>
<accession>A0ABZ0GRH4</accession>